<reference evidence="2" key="2">
    <citation type="submission" date="2020-01" db="EMBL/GenBank/DDBJ databases">
        <authorList>
            <person name="Korhonen P.K.K."/>
            <person name="Guangxu M.G."/>
            <person name="Wang T.W."/>
            <person name="Stroehlein A.J.S."/>
            <person name="Young N.D."/>
            <person name="Ang C.-S.A."/>
            <person name="Fernando D.W.F."/>
            <person name="Lu H.L."/>
            <person name="Taylor S.T."/>
            <person name="Ehtesham M.E.M."/>
            <person name="Najaraj S.H.N."/>
            <person name="Harsha G.H.G."/>
            <person name="Madugundu A.M."/>
            <person name="Renuse S.R."/>
            <person name="Holt D.H."/>
            <person name="Pandey A.P."/>
            <person name="Papenfuss A.P."/>
            <person name="Gasser R.B.G."/>
            <person name="Fischer K.F."/>
        </authorList>
    </citation>
    <scope>NUCLEOTIDE SEQUENCE</scope>
    <source>
        <strain evidence="2">SSS_KF_BRIS2020</strain>
    </source>
</reference>
<protein>
    <submittedName>
        <fullName evidence="2 3">Uncharacterized protein</fullName>
    </submittedName>
</protein>
<keyword evidence="1" id="KW-0812">Transmembrane</keyword>
<evidence type="ECO:0000313" key="2">
    <source>
        <dbReference type="EMBL" id="KAF7493749.1"/>
    </source>
</evidence>
<accession>A0A834RA36</accession>
<dbReference type="AlphaFoldDB" id="A0A834RA36"/>
<feature type="transmembrane region" description="Helical" evidence="1">
    <location>
        <begin position="91"/>
        <end position="108"/>
    </location>
</feature>
<evidence type="ECO:0000313" key="4">
    <source>
        <dbReference type="Proteomes" id="UP000070412"/>
    </source>
</evidence>
<keyword evidence="4" id="KW-1185">Reference proteome</keyword>
<evidence type="ECO:0000256" key="1">
    <source>
        <dbReference type="SAM" id="Phobius"/>
    </source>
</evidence>
<dbReference type="EMBL" id="WVUK01000055">
    <property type="protein sequence ID" value="KAF7493749.1"/>
    <property type="molecule type" value="Genomic_DNA"/>
</dbReference>
<dbReference type="Proteomes" id="UP000070412">
    <property type="component" value="Unassembled WGS sequence"/>
</dbReference>
<sequence length="181" mass="20693">MDPRLKNYLISKYSLMFMIILNVLASIWTIIFDLKLVEKAKNELPDNWGVDEKNEGYFAQYWFVAGTIVMILNIIISVVALYGVRNDSSTITIICSCLFSIIAIYGAWDKYLKRSFVSFIIPSMTSCLGALFTTLNYRRDFHETVPGAARIKYITRQQSPLDVKTFEEAAEKLRSTSNNDS</sequence>
<dbReference type="EnsemblMetazoa" id="SSS_7521s_mrna">
    <property type="protein sequence ID" value="KAF7493749.1"/>
    <property type="gene ID" value="SSS_7521"/>
</dbReference>
<feature type="transmembrane region" description="Helical" evidence="1">
    <location>
        <begin position="61"/>
        <end position="84"/>
    </location>
</feature>
<name>A0A834RA36_SARSC</name>
<dbReference type="OrthoDB" id="6487021at2759"/>
<organism evidence="2">
    <name type="scientific">Sarcoptes scabiei</name>
    <name type="common">Itch mite</name>
    <name type="synonym">Acarus scabiei</name>
    <dbReference type="NCBI Taxonomy" id="52283"/>
    <lineage>
        <taxon>Eukaryota</taxon>
        <taxon>Metazoa</taxon>
        <taxon>Ecdysozoa</taxon>
        <taxon>Arthropoda</taxon>
        <taxon>Chelicerata</taxon>
        <taxon>Arachnida</taxon>
        <taxon>Acari</taxon>
        <taxon>Acariformes</taxon>
        <taxon>Sarcoptiformes</taxon>
        <taxon>Astigmata</taxon>
        <taxon>Psoroptidia</taxon>
        <taxon>Sarcoptoidea</taxon>
        <taxon>Sarcoptidae</taxon>
        <taxon>Sarcoptinae</taxon>
        <taxon>Sarcoptes</taxon>
    </lineage>
</organism>
<gene>
    <name evidence="2" type="ORF">SSS_7521</name>
</gene>
<proteinExistence type="predicted"/>
<keyword evidence="1" id="KW-0472">Membrane</keyword>
<reference evidence="4" key="1">
    <citation type="journal article" date="2020" name="PLoS Negl. Trop. Dis.">
        <title>High-quality nuclear genome for Sarcoptes scabiei-A critical resource for a neglected parasite.</title>
        <authorList>
            <person name="Korhonen P.K."/>
            <person name="Gasser R.B."/>
            <person name="Ma G."/>
            <person name="Wang T."/>
            <person name="Stroehlein A.J."/>
            <person name="Young N.D."/>
            <person name="Ang C.S."/>
            <person name="Fernando D.D."/>
            <person name="Lu H.C."/>
            <person name="Taylor S."/>
            <person name="Reynolds S.L."/>
            <person name="Mofiz E."/>
            <person name="Najaraj S.H."/>
            <person name="Gowda H."/>
            <person name="Madugundu A."/>
            <person name="Renuse S."/>
            <person name="Holt D."/>
            <person name="Pandey A."/>
            <person name="Papenfuss A.T."/>
            <person name="Fischer K."/>
        </authorList>
    </citation>
    <scope>NUCLEOTIDE SEQUENCE [LARGE SCALE GENOMIC DNA]</scope>
</reference>
<reference evidence="3" key="3">
    <citation type="submission" date="2022-06" db="UniProtKB">
        <authorList>
            <consortium name="EnsemblMetazoa"/>
        </authorList>
    </citation>
    <scope>IDENTIFICATION</scope>
</reference>
<feature type="transmembrane region" description="Helical" evidence="1">
    <location>
        <begin position="114"/>
        <end position="135"/>
    </location>
</feature>
<keyword evidence="1" id="KW-1133">Transmembrane helix</keyword>
<feature type="transmembrane region" description="Helical" evidence="1">
    <location>
        <begin position="12"/>
        <end position="31"/>
    </location>
</feature>
<evidence type="ECO:0000313" key="3">
    <source>
        <dbReference type="EnsemblMetazoa" id="KAF7493749.1"/>
    </source>
</evidence>